<dbReference type="EMBL" id="JBFOLJ010000012">
    <property type="protein sequence ID" value="KAL2488880.1"/>
    <property type="molecule type" value="Genomic_DNA"/>
</dbReference>
<keyword evidence="3" id="KW-1185">Reference proteome</keyword>
<reference evidence="3" key="1">
    <citation type="submission" date="2024-07" db="EMBL/GenBank/DDBJ databases">
        <title>Two chromosome-level genome assemblies of Korean endemic species Abeliophyllum distichum and Forsythia ovata (Oleaceae).</title>
        <authorList>
            <person name="Jang H."/>
        </authorList>
    </citation>
    <scope>NUCLEOTIDE SEQUENCE [LARGE SCALE GENOMIC DNA]</scope>
</reference>
<sequence>MPPVTVYHPQTSASSNGSSRNGATTETDGEKVTFTMSGLLERHSEPYELSRFLHIPIARWPTTSTVDGSSQPISLVRFGEILIFSQRVMACKRSHLVGCEAFFKKKRIA</sequence>
<accession>A0ABD1RKE2</accession>
<evidence type="ECO:0000313" key="3">
    <source>
        <dbReference type="Proteomes" id="UP001604277"/>
    </source>
</evidence>
<organism evidence="2 3">
    <name type="scientific">Forsythia ovata</name>
    <dbReference type="NCBI Taxonomy" id="205694"/>
    <lineage>
        <taxon>Eukaryota</taxon>
        <taxon>Viridiplantae</taxon>
        <taxon>Streptophyta</taxon>
        <taxon>Embryophyta</taxon>
        <taxon>Tracheophyta</taxon>
        <taxon>Spermatophyta</taxon>
        <taxon>Magnoliopsida</taxon>
        <taxon>eudicotyledons</taxon>
        <taxon>Gunneridae</taxon>
        <taxon>Pentapetalae</taxon>
        <taxon>asterids</taxon>
        <taxon>lamiids</taxon>
        <taxon>Lamiales</taxon>
        <taxon>Oleaceae</taxon>
        <taxon>Forsythieae</taxon>
        <taxon>Forsythia</taxon>
    </lineage>
</organism>
<protein>
    <submittedName>
        <fullName evidence="2">Uncharacterized protein</fullName>
    </submittedName>
</protein>
<proteinExistence type="predicted"/>
<gene>
    <name evidence="2" type="ORF">Fot_42172</name>
</gene>
<comment type="caution">
    <text evidence="2">The sequence shown here is derived from an EMBL/GenBank/DDBJ whole genome shotgun (WGS) entry which is preliminary data.</text>
</comment>
<evidence type="ECO:0000256" key="1">
    <source>
        <dbReference type="SAM" id="MobiDB-lite"/>
    </source>
</evidence>
<feature type="compositionally biased region" description="Low complexity" evidence="1">
    <location>
        <begin position="11"/>
        <end position="24"/>
    </location>
</feature>
<evidence type="ECO:0000313" key="2">
    <source>
        <dbReference type="EMBL" id="KAL2488880.1"/>
    </source>
</evidence>
<dbReference type="AlphaFoldDB" id="A0ABD1RKE2"/>
<name>A0ABD1RKE2_9LAMI</name>
<dbReference type="Proteomes" id="UP001604277">
    <property type="component" value="Unassembled WGS sequence"/>
</dbReference>
<feature type="region of interest" description="Disordered" evidence="1">
    <location>
        <begin position="1"/>
        <end position="30"/>
    </location>
</feature>